<sequence>MNAIQKSSVENEFFVPSAQSSNIYVVNSEIGTCTCPIGMTGAPCKHQGAVSVKFHISTFNFLPSLTSNDRMIYAYIALELKKYDNRNFITCQTQDQYGVRKPGKDLGVVMRKSKQYVDPVNITLKAGENFYLLSVK</sequence>
<dbReference type="GO" id="GO:0008270">
    <property type="term" value="F:zinc ion binding"/>
    <property type="evidence" value="ECO:0007669"/>
    <property type="project" value="UniProtKB-KW"/>
</dbReference>
<dbReference type="PANTHER" id="PTHR35385">
    <property type="entry name" value="PROTEIN B, PUTATIVE-RELATED-RELATED"/>
    <property type="match status" value="1"/>
</dbReference>
<dbReference type="AlphaFoldDB" id="A0A2N0NHX2"/>
<comment type="caution">
    <text evidence="3">The sequence shown here is derived from an EMBL/GenBank/DDBJ whole genome shotgun (WGS) entry which is preliminary data.</text>
</comment>
<name>A0A2N0NHX2_9GLOM</name>
<evidence type="ECO:0000313" key="4">
    <source>
        <dbReference type="Proteomes" id="UP000232722"/>
    </source>
</evidence>
<dbReference type="PROSITE" id="PS50966">
    <property type="entry name" value="ZF_SWIM"/>
    <property type="match status" value="1"/>
</dbReference>
<keyword evidence="1" id="KW-0862">Zinc</keyword>
<proteinExistence type="predicted"/>
<dbReference type="EMBL" id="LLXJ01006550">
    <property type="protein sequence ID" value="PKB94156.1"/>
    <property type="molecule type" value="Genomic_DNA"/>
</dbReference>
<gene>
    <name evidence="3" type="ORF">RhiirA5_404881</name>
</gene>
<dbReference type="PANTHER" id="PTHR35385:SF2">
    <property type="entry name" value="PROTEIN B, PUTATIVE-RELATED"/>
    <property type="match status" value="1"/>
</dbReference>
<evidence type="ECO:0000259" key="2">
    <source>
        <dbReference type="PROSITE" id="PS50966"/>
    </source>
</evidence>
<reference evidence="3 4" key="1">
    <citation type="submission" date="2016-04" db="EMBL/GenBank/DDBJ databases">
        <title>Genome analyses suggest a sexual origin of heterokaryosis in a supposedly ancient asexual fungus.</title>
        <authorList>
            <person name="Ropars J."/>
            <person name="Sedzielewska K."/>
            <person name="Noel J."/>
            <person name="Charron P."/>
            <person name="Farinelli L."/>
            <person name="Marton T."/>
            <person name="Kruger M."/>
            <person name="Pelin A."/>
            <person name="Brachmann A."/>
            <person name="Corradi N."/>
        </authorList>
    </citation>
    <scope>NUCLEOTIDE SEQUENCE [LARGE SCALE GENOMIC DNA]</scope>
    <source>
        <strain evidence="3 4">A5</strain>
    </source>
</reference>
<protein>
    <recommendedName>
        <fullName evidence="2">SWIM-type domain-containing protein</fullName>
    </recommendedName>
</protein>
<organism evidence="3 4">
    <name type="scientific">Rhizophagus irregularis</name>
    <dbReference type="NCBI Taxonomy" id="588596"/>
    <lineage>
        <taxon>Eukaryota</taxon>
        <taxon>Fungi</taxon>
        <taxon>Fungi incertae sedis</taxon>
        <taxon>Mucoromycota</taxon>
        <taxon>Glomeromycotina</taxon>
        <taxon>Glomeromycetes</taxon>
        <taxon>Glomerales</taxon>
        <taxon>Glomeraceae</taxon>
        <taxon>Rhizophagus</taxon>
    </lineage>
</organism>
<feature type="domain" description="SWIM-type" evidence="2">
    <location>
        <begin position="24"/>
        <end position="55"/>
    </location>
</feature>
<evidence type="ECO:0000313" key="3">
    <source>
        <dbReference type="EMBL" id="PKB94156.1"/>
    </source>
</evidence>
<dbReference type="InterPro" id="IPR007527">
    <property type="entry name" value="Znf_SWIM"/>
</dbReference>
<accession>A0A2N0NHX2</accession>
<reference evidence="3 4" key="2">
    <citation type="submission" date="2017-09" db="EMBL/GenBank/DDBJ databases">
        <title>Extensive intraspecific genome diversity in a model arbuscular mycorrhizal fungus.</title>
        <authorList>
            <person name="Chen E.C."/>
            <person name="Morin E."/>
            <person name="Beaudet D."/>
            <person name="Noel J."/>
            <person name="Ndikumana S."/>
            <person name="Charron P."/>
            <person name="St-Onge C."/>
            <person name="Giorgi J."/>
            <person name="Grigoriev I.V."/>
            <person name="Roux C."/>
            <person name="Martin F.M."/>
            <person name="Corradi N."/>
        </authorList>
    </citation>
    <scope>NUCLEOTIDE SEQUENCE [LARGE SCALE GENOMIC DNA]</scope>
    <source>
        <strain evidence="3 4">A5</strain>
    </source>
</reference>
<evidence type="ECO:0000256" key="1">
    <source>
        <dbReference type="PROSITE-ProRule" id="PRU00325"/>
    </source>
</evidence>
<keyword evidence="1" id="KW-0863">Zinc-finger</keyword>
<keyword evidence="1" id="KW-0479">Metal-binding</keyword>
<dbReference type="Proteomes" id="UP000232722">
    <property type="component" value="Unassembled WGS sequence"/>
</dbReference>